<comment type="caution">
    <text evidence="6">The sequence shown here is derived from an EMBL/GenBank/DDBJ whole genome shotgun (WGS) entry which is preliminary data.</text>
</comment>
<dbReference type="Gene3D" id="3.40.50.300">
    <property type="entry name" value="P-loop containing nucleotide triphosphate hydrolases"/>
    <property type="match status" value="1"/>
</dbReference>
<dbReference type="SMART" id="SM00382">
    <property type="entry name" value="AAA"/>
    <property type="match status" value="1"/>
</dbReference>
<dbReference type="AlphaFoldDB" id="A0A841JK43"/>
<accession>A0A841JK43</accession>
<dbReference type="PROSITE" id="PS00211">
    <property type="entry name" value="ABC_TRANSPORTER_1"/>
    <property type="match status" value="1"/>
</dbReference>
<dbReference type="InterPro" id="IPR027417">
    <property type="entry name" value="P-loop_NTPase"/>
</dbReference>
<keyword evidence="4 6" id="KW-0067">ATP-binding</keyword>
<evidence type="ECO:0000256" key="3">
    <source>
        <dbReference type="ARBA" id="ARBA00022741"/>
    </source>
</evidence>
<dbReference type="PANTHER" id="PTHR43335">
    <property type="entry name" value="ABC TRANSPORTER, ATP-BINDING PROTEIN"/>
    <property type="match status" value="1"/>
</dbReference>
<evidence type="ECO:0000259" key="5">
    <source>
        <dbReference type="PROSITE" id="PS50893"/>
    </source>
</evidence>
<dbReference type="GO" id="GO:0005524">
    <property type="term" value="F:ATP binding"/>
    <property type="evidence" value="ECO:0007669"/>
    <property type="project" value="UniProtKB-KW"/>
</dbReference>
<dbReference type="Pfam" id="PF00005">
    <property type="entry name" value="ABC_tran"/>
    <property type="match status" value="1"/>
</dbReference>
<keyword evidence="2" id="KW-0813">Transport</keyword>
<name>A0A841JK43_9SPHI</name>
<protein>
    <submittedName>
        <fullName evidence="6">ABC-2 type transport system ATP-binding protein</fullName>
    </submittedName>
</protein>
<gene>
    <name evidence="6" type="ORF">HDF22_002452</name>
</gene>
<dbReference type="RefSeq" id="WP_183587722.1">
    <property type="nucleotide sequence ID" value="NZ_JACHCA010000006.1"/>
</dbReference>
<evidence type="ECO:0000313" key="6">
    <source>
        <dbReference type="EMBL" id="MBB6128331.1"/>
    </source>
</evidence>
<comment type="similarity">
    <text evidence="1">Belongs to the ABC transporter superfamily.</text>
</comment>
<reference evidence="6 7" key="1">
    <citation type="submission" date="2020-08" db="EMBL/GenBank/DDBJ databases">
        <title>Genomic Encyclopedia of Type Strains, Phase IV (KMG-V): Genome sequencing to study the core and pangenomes of soil and plant-associated prokaryotes.</title>
        <authorList>
            <person name="Whitman W."/>
        </authorList>
    </citation>
    <scope>NUCLEOTIDE SEQUENCE [LARGE SCALE GENOMIC DNA]</scope>
    <source>
        <strain evidence="6 7">MP601</strain>
    </source>
</reference>
<dbReference type="GO" id="GO:0016887">
    <property type="term" value="F:ATP hydrolysis activity"/>
    <property type="evidence" value="ECO:0007669"/>
    <property type="project" value="InterPro"/>
</dbReference>
<sequence length="304" mass="34018">MEARSNIIETRNLDFSFHPGVPVLKDINLRVPAGSIYGFLGPNGAGKTTTLRLLLGLIKQEQSPIQIFGKDFWRDRLTVLKRIGSLIEQPSLYGHLTGRENLEVFRLSYGCERTRIDEVLAIVGLTDAAGKKAKEYSLGMKQRLAIAIALLHQPDLLILDEPTNGLDPNGIIEIRDLLRNLNQAYGTTILISSHLLPEVEKIVTHLGIINQGKLIFQGTLPELQQFKTAALTLAAEVDDPVKATSLIKDNFTIKQVEGQLHISIQNKEQVAEIARIWEQNQINIYQLTLLKSDLEDLFMQIINN</sequence>
<dbReference type="EMBL" id="JACHCA010000006">
    <property type="protein sequence ID" value="MBB6128331.1"/>
    <property type="molecule type" value="Genomic_DNA"/>
</dbReference>
<dbReference type="InterPro" id="IPR003439">
    <property type="entry name" value="ABC_transporter-like_ATP-bd"/>
</dbReference>
<proteinExistence type="inferred from homology"/>
<dbReference type="Proteomes" id="UP000548326">
    <property type="component" value="Unassembled WGS sequence"/>
</dbReference>
<dbReference type="InterPro" id="IPR017871">
    <property type="entry name" value="ABC_transporter-like_CS"/>
</dbReference>
<dbReference type="PROSITE" id="PS50893">
    <property type="entry name" value="ABC_TRANSPORTER_2"/>
    <property type="match status" value="1"/>
</dbReference>
<evidence type="ECO:0000256" key="1">
    <source>
        <dbReference type="ARBA" id="ARBA00005417"/>
    </source>
</evidence>
<feature type="domain" description="ABC transporter" evidence="5">
    <location>
        <begin position="8"/>
        <end position="236"/>
    </location>
</feature>
<dbReference type="InterPro" id="IPR003593">
    <property type="entry name" value="AAA+_ATPase"/>
</dbReference>
<evidence type="ECO:0000313" key="7">
    <source>
        <dbReference type="Proteomes" id="UP000548326"/>
    </source>
</evidence>
<keyword evidence="3" id="KW-0547">Nucleotide-binding</keyword>
<evidence type="ECO:0000256" key="4">
    <source>
        <dbReference type="ARBA" id="ARBA00022840"/>
    </source>
</evidence>
<dbReference type="SUPFAM" id="SSF52540">
    <property type="entry name" value="P-loop containing nucleoside triphosphate hydrolases"/>
    <property type="match status" value="1"/>
</dbReference>
<organism evidence="6 7">
    <name type="scientific">Mucilaginibacter lappiensis</name>
    <dbReference type="NCBI Taxonomy" id="354630"/>
    <lineage>
        <taxon>Bacteria</taxon>
        <taxon>Pseudomonadati</taxon>
        <taxon>Bacteroidota</taxon>
        <taxon>Sphingobacteriia</taxon>
        <taxon>Sphingobacteriales</taxon>
        <taxon>Sphingobacteriaceae</taxon>
        <taxon>Mucilaginibacter</taxon>
    </lineage>
</organism>
<dbReference type="PANTHER" id="PTHR43335:SF4">
    <property type="entry name" value="ABC TRANSPORTER, ATP-BINDING PROTEIN"/>
    <property type="match status" value="1"/>
</dbReference>
<evidence type="ECO:0000256" key="2">
    <source>
        <dbReference type="ARBA" id="ARBA00022448"/>
    </source>
</evidence>